<keyword evidence="1" id="KW-0812">Transmembrane</keyword>
<dbReference type="RefSeq" id="WP_344225544.1">
    <property type="nucleotide sequence ID" value="NZ_BAAAQA010000034.1"/>
</dbReference>
<dbReference type="InterPro" id="IPR005183">
    <property type="entry name" value="DUF305_CopM-like"/>
</dbReference>
<gene>
    <name evidence="3" type="ORF">GCM10009824_27500</name>
</gene>
<protein>
    <submittedName>
        <fullName evidence="3">DUF305 domain-containing protein</fullName>
    </submittedName>
</protein>
<name>A0ABN2Y8F9_9MICC</name>
<evidence type="ECO:0000256" key="1">
    <source>
        <dbReference type="SAM" id="Phobius"/>
    </source>
</evidence>
<organism evidence="3 4">
    <name type="scientific">Kocuria atrinae</name>
    <dbReference type="NCBI Taxonomy" id="592377"/>
    <lineage>
        <taxon>Bacteria</taxon>
        <taxon>Bacillati</taxon>
        <taxon>Actinomycetota</taxon>
        <taxon>Actinomycetes</taxon>
        <taxon>Micrococcales</taxon>
        <taxon>Micrococcaceae</taxon>
        <taxon>Kocuria</taxon>
    </lineage>
</organism>
<dbReference type="EMBL" id="BAAAQA010000034">
    <property type="protein sequence ID" value="GAA2123524.1"/>
    <property type="molecule type" value="Genomic_DNA"/>
</dbReference>
<evidence type="ECO:0000313" key="3">
    <source>
        <dbReference type="EMBL" id="GAA2123524.1"/>
    </source>
</evidence>
<feature type="transmembrane region" description="Helical" evidence="1">
    <location>
        <begin position="25"/>
        <end position="48"/>
    </location>
</feature>
<proteinExistence type="predicted"/>
<keyword evidence="1" id="KW-1133">Transmembrane helix</keyword>
<evidence type="ECO:0000313" key="4">
    <source>
        <dbReference type="Proteomes" id="UP001500166"/>
    </source>
</evidence>
<feature type="transmembrane region" description="Helical" evidence="1">
    <location>
        <begin position="88"/>
        <end position="106"/>
    </location>
</feature>
<dbReference type="Proteomes" id="UP001500166">
    <property type="component" value="Unassembled WGS sequence"/>
</dbReference>
<evidence type="ECO:0000259" key="2">
    <source>
        <dbReference type="Pfam" id="PF03713"/>
    </source>
</evidence>
<reference evidence="3 4" key="1">
    <citation type="journal article" date="2019" name="Int. J. Syst. Evol. Microbiol.">
        <title>The Global Catalogue of Microorganisms (GCM) 10K type strain sequencing project: providing services to taxonomists for standard genome sequencing and annotation.</title>
        <authorList>
            <consortium name="The Broad Institute Genomics Platform"/>
            <consortium name="The Broad Institute Genome Sequencing Center for Infectious Disease"/>
            <person name="Wu L."/>
            <person name="Ma J."/>
        </authorList>
    </citation>
    <scope>NUCLEOTIDE SEQUENCE [LARGE SCALE GENOMIC DNA]</scope>
    <source>
        <strain evidence="3 4">JCM 15914</strain>
    </source>
</reference>
<dbReference type="Pfam" id="PF03713">
    <property type="entry name" value="DUF305"/>
    <property type="match status" value="1"/>
</dbReference>
<keyword evidence="4" id="KW-1185">Reference proteome</keyword>
<feature type="transmembrane region" description="Helical" evidence="1">
    <location>
        <begin position="60"/>
        <end position="82"/>
    </location>
</feature>
<feature type="domain" description="DUF305" evidence="2">
    <location>
        <begin position="116"/>
        <end position="165"/>
    </location>
</feature>
<accession>A0ABN2Y8F9</accession>
<dbReference type="Gene3D" id="1.20.1260.10">
    <property type="match status" value="1"/>
</dbReference>
<dbReference type="InterPro" id="IPR012347">
    <property type="entry name" value="Ferritin-like"/>
</dbReference>
<comment type="caution">
    <text evidence="3">The sequence shown here is derived from an EMBL/GenBank/DDBJ whole genome shotgun (WGS) entry which is preliminary data.</text>
</comment>
<keyword evidence="1" id="KW-0472">Membrane</keyword>
<sequence>MTTNASARNQRHEDKAGHHGTSNRMYWIFAAILLVNLGLMWVLTMSMIRTWDHFYFNPSNLYMAFIMVTAMAILMVVGMWSMFQNTKLNIALLIGFIALFVAALLFGRAEVGVGNEGFLKSMIPHHSRAILVCQESNITDPEIQDLCVTIVETQQEEIAQMQDILTRYE</sequence>